<proteinExistence type="predicted"/>
<feature type="compositionally biased region" description="Basic and acidic residues" evidence="1">
    <location>
        <begin position="13"/>
        <end position="25"/>
    </location>
</feature>
<protein>
    <submittedName>
        <fullName evidence="2">Uncharacterized protein</fullName>
    </submittedName>
</protein>
<keyword evidence="3" id="KW-1185">Reference proteome</keyword>
<dbReference type="EMBL" id="AWWV01006937">
    <property type="protein sequence ID" value="OMO99098.1"/>
    <property type="molecule type" value="Genomic_DNA"/>
</dbReference>
<reference evidence="2 3" key="1">
    <citation type="submission" date="2013-09" db="EMBL/GenBank/DDBJ databases">
        <title>Corchorus capsularis genome sequencing.</title>
        <authorList>
            <person name="Alam M."/>
            <person name="Haque M.S."/>
            <person name="Islam M.S."/>
            <person name="Emdad E.M."/>
            <person name="Islam M.M."/>
            <person name="Ahmed B."/>
            <person name="Halim A."/>
            <person name="Hossen Q.M.M."/>
            <person name="Hossain M.Z."/>
            <person name="Ahmed R."/>
            <person name="Khan M.M."/>
            <person name="Islam R."/>
            <person name="Rashid M.M."/>
            <person name="Khan S.A."/>
            <person name="Rahman M.S."/>
            <person name="Alam M."/>
        </authorList>
    </citation>
    <scope>NUCLEOTIDE SEQUENCE [LARGE SCALE GENOMIC DNA]</scope>
    <source>
        <strain evidence="3">cv. CVL-1</strain>
        <tissue evidence="2">Whole seedling</tissue>
    </source>
</reference>
<dbReference type="AlphaFoldDB" id="A0A1R3JW92"/>
<organism evidence="2 3">
    <name type="scientific">Corchorus capsularis</name>
    <name type="common">Jute</name>
    <dbReference type="NCBI Taxonomy" id="210143"/>
    <lineage>
        <taxon>Eukaryota</taxon>
        <taxon>Viridiplantae</taxon>
        <taxon>Streptophyta</taxon>
        <taxon>Embryophyta</taxon>
        <taxon>Tracheophyta</taxon>
        <taxon>Spermatophyta</taxon>
        <taxon>Magnoliopsida</taxon>
        <taxon>eudicotyledons</taxon>
        <taxon>Gunneridae</taxon>
        <taxon>Pentapetalae</taxon>
        <taxon>rosids</taxon>
        <taxon>malvids</taxon>
        <taxon>Malvales</taxon>
        <taxon>Malvaceae</taxon>
        <taxon>Grewioideae</taxon>
        <taxon>Apeibeae</taxon>
        <taxon>Corchorus</taxon>
    </lineage>
</organism>
<feature type="region of interest" description="Disordered" evidence="1">
    <location>
        <begin position="1"/>
        <end position="37"/>
    </location>
</feature>
<dbReference type="Proteomes" id="UP000188268">
    <property type="component" value="Unassembled WGS sequence"/>
</dbReference>
<dbReference type="Gramene" id="OMO99098">
    <property type="protein sequence ID" value="OMO99098"/>
    <property type="gene ID" value="CCACVL1_03929"/>
</dbReference>
<gene>
    <name evidence="2" type="ORF">CCACVL1_03929</name>
</gene>
<sequence length="37" mass="3855">MAPGISGLISSRSSKDRNTSSRHESSVPSSSSSQFLS</sequence>
<evidence type="ECO:0000313" key="3">
    <source>
        <dbReference type="Proteomes" id="UP000188268"/>
    </source>
</evidence>
<name>A0A1R3JW92_COCAP</name>
<evidence type="ECO:0000313" key="2">
    <source>
        <dbReference type="EMBL" id="OMO99098.1"/>
    </source>
</evidence>
<evidence type="ECO:0000256" key="1">
    <source>
        <dbReference type="SAM" id="MobiDB-lite"/>
    </source>
</evidence>
<comment type="caution">
    <text evidence="2">The sequence shown here is derived from an EMBL/GenBank/DDBJ whole genome shotgun (WGS) entry which is preliminary data.</text>
</comment>
<feature type="compositionally biased region" description="Low complexity" evidence="1">
    <location>
        <begin position="26"/>
        <end position="37"/>
    </location>
</feature>
<accession>A0A1R3JW92</accession>